<proteinExistence type="inferred from homology"/>
<feature type="transmembrane region" description="Helical" evidence="7">
    <location>
        <begin position="110"/>
        <end position="132"/>
    </location>
</feature>
<feature type="transmembrane region" description="Helical" evidence="7">
    <location>
        <begin position="273"/>
        <end position="290"/>
    </location>
</feature>
<dbReference type="PANTHER" id="PTHR13624">
    <property type="entry name" value="RE42071P"/>
    <property type="match status" value="1"/>
</dbReference>
<comment type="similarity">
    <text evidence="2">Belongs to the TMEM161 family.</text>
</comment>
<feature type="transmembrane region" description="Helical" evidence="7">
    <location>
        <begin position="234"/>
        <end position="252"/>
    </location>
</feature>
<keyword evidence="9" id="KW-1185">Reference proteome</keyword>
<accession>A0AAN9BMK5</accession>
<evidence type="ECO:0000256" key="2">
    <source>
        <dbReference type="ARBA" id="ARBA00009706"/>
    </source>
</evidence>
<keyword evidence="6" id="KW-0325">Glycoprotein</keyword>
<evidence type="ECO:0000256" key="6">
    <source>
        <dbReference type="ARBA" id="ARBA00023180"/>
    </source>
</evidence>
<comment type="subcellular location">
    <subcellularLocation>
        <location evidence="1">Membrane</location>
        <topology evidence="1">Multi-pass membrane protein</topology>
    </subcellularLocation>
</comment>
<feature type="transmembrane region" description="Helical" evidence="7">
    <location>
        <begin position="371"/>
        <end position="396"/>
    </location>
</feature>
<comment type="caution">
    <text evidence="8">The sequence shown here is derived from an EMBL/GenBank/DDBJ whole genome shotgun (WGS) entry which is preliminary data.</text>
</comment>
<name>A0AAN9BMK5_9CAEN</name>
<dbReference type="InterPro" id="IPR019395">
    <property type="entry name" value="Transmembrane_161A/B"/>
</dbReference>
<evidence type="ECO:0000256" key="5">
    <source>
        <dbReference type="ARBA" id="ARBA00023136"/>
    </source>
</evidence>
<protein>
    <recommendedName>
        <fullName evidence="10">Transmembrane protein 161B</fullName>
    </recommendedName>
</protein>
<evidence type="ECO:0000313" key="8">
    <source>
        <dbReference type="EMBL" id="KAK7108773.1"/>
    </source>
</evidence>
<dbReference type="AlphaFoldDB" id="A0AAN9BMK5"/>
<keyword evidence="5 7" id="KW-0472">Membrane</keyword>
<dbReference type="Pfam" id="PF10268">
    <property type="entry name" value="Tmemb_161AB"/>
    <property type="match status" value="1"/>
</dbReference>
<reference evidence="8 9" key="1">
    <citation type="submission" date="2024-02" db="EMBL/GenBank/DDBJ databases">
        <title>Chromosome-scale genome assembly of the rough periwinkle Littorina saxatilis.</title>
        <authorList>
            <person name="De Jode A."/>
            <person name="Faria R."/>
            <person name="Formenti G."/>
            <person name="Sims Y."/>
            <person name="Smith T.P."/>
            <person name="Tracey A."/>
            <person name="Wood J.M.D."/>
            <person name="Zagrodzka Z.B."/>
            <person name="Johannesson K."/>
            <person name="Butlin R.K."/>
            <person name="Leder E.H."/>
        </authorList>
    </citation>
    <scope>NUCLEOTIDE SEQUENCE [LARGE SCALE GENOMIC DNA]</scope>
    <source>
        <strain evidence="8">Snail1</strain>
        <tissue evidence="8">Muscle</tissue>
    </source>
</reference>
<organism evidence="8 9">
    <name type="scientific">Littorina saxatilis</name>
    <dbReference type="NCBI Taxonomy" id="31220"/>
    <lineage>
        <taxon>Eukaryota</taxon>
        <taxon>Metazoa</taxon>
        <taxon>Spiralia</taxon>
        <taxon>Lophotrochozoa</taxon>
        <taxon>Mollusca</taxon>
        <taxon>Gastropoda</taxon>
        <taxon>Caenogastropoda</taxon>
        <taxon>Littorinimorpha</taxon>
        <taxon>Littorinoidea</taxon>
        <taxon>Littorinidae</taxon>
        <taxon>Littorina</taxon>
    </lineage>
</organism>
<sequence>MAVLGAQFVFTIGMFSFLQKLSPFYSFGRWLLSNRLVRYLHPTDEELKHLAGLTKSGEKGKGRRQEFKKMMTNPKEESFNVPRNLPIQLDTAKVEALDLVPLQYYTEYQWLMDFSLCAVIVFILTEVYYVVGQHHIEFNASVLWCLLTLAFCVRVLMSQTSIYLRTEDGGEKVLLFTFGFFFLVFGMGVLVVCDNVLDFGLEEGYRNFSDEAVNFLKKQGVESTGPISFMTYKIVLMAVSSLTGVLLTFPGLRQAKLHLDSLKYHKENTLMQILLQINYMLPVVVILLWVKPVGRDILCGKGMFFHKQYLYENQFESLRLIAVVVMCLVRVMVMPIFMQSHLNMAHEKIERMKKESGKINSLELQKTVARVFYYLCMVAIQYVAPILLLLNFTFLLKVMGELSWSQVLGDSIAEKFEGYQHLVKTKAFHELAENSTAASILETAAHFTVTMSDLRAVFTPLWYKGLFSFLLWWVCTAWFTCTSLGVMYYSNTVDR</sequence>
<feature type="transmembrane region" description="Helical" evidence="7">
    <location>
        <begin position="173"/>
        <end position="192"/>
    </location>
</feature>
<dbReference type="PANTHER" id="PTHR13624:SF6">
    <property type="entry name" value="EMEI"/>
    <property type="match status" value="1"/>
</dbReference>
<gene>
    <name evidence="8" type="ORF">V1264_016443</name>
</gene>
<keyword evidence="3 7" id="KW-0812">Transmembrane</keyword>
<dbReference type="EMBL" id="JBAMIC010000004">
    <property type="protein sequence ID" value="KAK7108773.1"/>
    <property type="molecule type" value="Genomic_DNA"/>
</dbReference>
<dbReference type="Proteomes" id="UP001374579">
    <property type="component" value="Unassembled WGS sequence"/>
</dbReference>
<feature type="transmembrane region" description="Helical" evidence="7">
    <location>
        <begin position="318"/>
        <end position="338"/>
    </location>
</feature>
<evidence type="ECO:0000256" key="7">
    <source>
        <dbReference type="SAM" id="Phobius"/>
    </source>
</evidence>
<feature type="transmembrane region" description="Helical" evidence="7">
    <location>
        <begin position="138"/>
        <end position="157"/>
    </location>
</feature>
<evidence type="ECO:0000256" key="3">
    <source>
        <dbReference type="ARBA" id="ARBA00022692"/>
    </source>
</evidence>
<evidence type="ECO:0000313" key="9">
    <source>
        <dbReference type="Proteomes" id="UP001374579"/>
    </source>
</evidence>
<evidence type="ECO:0000256" key="4">
    <source>
        <dbReference type="ARBA" id="ARBA00022989"/>
    </source>
</evidence>
<feature type="transmembrane region" description="Helical" evidence="7">
    <location>
        <begin position="470"/>
        <end position="489"/>
    </location>
</feature>
<dbReference type="GO" id="GO:0016020">
    <property type="term" value="C:membrane"/>
    <property type="evidence" value="ECO:0007669"/>
    <property type="project" value="UniProtKB-SubCell"/>
</dbReference>
<evidence type="ECO:0008006" key="10">
    <source>
        <dbReference type="Google" id="ProtNLM"/>
    </source>
</evidence>
<keyword evidence="4 7" id="KW-1133">Transmembrane helix</keyword>
<evidence type="ECO:0000256" key="1">
    <source>
        <dbReference type="ARBA" id="ARBA00004141"/>
    </source>
</evidence>